<organism evidence="6 7">
    <name type="scientific">Diaporthe australafricana</name>
    <dbReference type="NCBI Taxonomy" id="127596"/>
    <lineage>
        <taxon>Eukaryota</taxon>
        <taxon>Fungi</taxon>
        <taxon>Dikarya</taxon>
        <taxon>Ascomycota</taxon>
        <taxon>Pezizomycotina</taxon>
        <taxon>Sordariomycetes</taxon>
        <taxon>Sordariomycetidae</taxon>
        <taxon>Diaporthales</taxon>
        <taxon>Diaporthaceae</taxon>
        <taxon>Diaporthe</taxon>
    </lineage>
</organism>
<evidence type="ECO:0000256" key="2">
    <source>
        <dbReference type="ARBA" id="ARBA00023242"/>
    </source>
</evidence>
<protein>
    <recommendedName>
        <fullName evidence="5">BZIP domain-containing protein</fullName>
    </recommendedName>
</protein>
<dbReference type="SMART" id="SM00338">
    <property type="entry name" value="BRLZ"/>
    <property type="match status" value="1"/>
</dbReference>
<dbReference type="PANTHER" id="PTHR40621">
    <property type="entry name" value="TRANSCRIPTION FACTOR KAPC-RELATED"/>
    <property type="match status" value="1"/>
</dbReference>
<dbReference type="PROSITE" id="PS50217">
    <property type="entry name" value="BZIP"/>
    <property type="match status" value="1"/>
</dbReference>
<dbReference type="EMBL" id="JAWRVE010000054">
    <property type="protein sequence ID" value="KAL1866718.1"/>
    <property type="molecule type" value="Genomic_DNA"/>
</dbReference>
<feature type="region of interest" description="Disordered" evidence="4">
    <location>
        <begin position="9"/>
        <end position="35"/>
    </location>
</feature>
<evidence type="ECO:0000256" key="4">
    <source>
        <dbReference type="SAM" id="MobiDB-lite"/>
    </source>
</evidence>
<gene>
    <name evidence="6" type="ORF">Daus18300_006662</name>
</gene>
<keyword evidence="3" id="KW-0175">Coiled coil</keyword>
<dbReference type="PANTHER" id="PTHR40621:SF6">
    <property type="entry name" value="AP-1-LIKE TRANSCRIPTION FACTOR YAP1-RELATED"/>
    <property type="match status" value="1"/>
</dbReference>
<proteinExistence type="predicted"/>
<feature type="domain" description="BZIP" evidence="5">
    <location>
        <begin position="16"/>
        <end position="79"/>
    </location>
</feature>
<dbReference type="InterPro" id="IPR050936">
    <property type="entry name" value="AP-1-like"/>
</dbReference>
<keyword evidence="7" id="KW-1185">Reference proteome</keyword>
<dbReference type="InterPro" id="IPR046347">
    <property type="entry name" value="bZIP_sf"/>
</dbReference>
<evidence type="ECO:0000313" key="6">
    <source>
        <dbReference type="EMBL" id="KAL1866718.1"/>
    </source>
</evidence>
<dbReference type="Gene3D" id="1.20.5.170">
    <property type="match status" value="1"/>
</dbReference>
<evidence type="ECO:0000313" key="7">
    <source>
        <dbReference type="Proteomes" id="UP001583177"/>
    </source>
</evidence>
<reference evidence="6 7" key="1">
    <citation type="journal article" date="2024" name="IMA Fungus">
        <title>IMA Genome - F19 : A genome assembly and annotation guide to empower mycologists, including annotated draft genome sequences of Ceratocystis pirilliformis, Diaporthe australafricana, Fusarium ophioides, Paecilomyces lecythidis, and Sporothrix stenoceras.</title>
        <authorList>
            <person name="Aylward J."/>
            <person name="Wilson A.M."/>
            <person name="Visagie C.M."/>
            <person name="Spraker J."/>
            <person name="Barnes I."/>
            <person name="Buitendag C."/>
            <person name="Ceriani C."/>
            <person name="Del Mar Angel L."/>
            <person name="du Plessis D."/>
            <person name="Fuchs T."/>
            <person name="Gasser K."/>
            <person name="Kramer D."/>
            <person name="Li W."/>
            <person name="Munsamy K."/>
            <person name="Piso A."/>
            <person name="Price J.L."/>
            <person name="Sonnekus B."/>
            <person name="Thomas C."/>
            <person name="van der Nest A."/>
            <person name="van Dijk A."/>
            <person name="van Heerden A."/>
            <person name="van Vuuren N."/>
            <person name="Yilmaz N."/>
            <person name="Duong T.A."/>
            <person name="van der Merwe N.A."/>
            <person name="Wingfield M.J."/>
            <person name="Wingfield B.D."/>
        </authorList>
    </citation>
    <scope>NUCLEOTIDE SEQUENCE [LARGE SCALE GENOMIC DNA]</scope>
    <source>
        <strain evidence="6 7">CMW 18300</strain>
    </source>
</reference>
<dbReference type="Proteomes" id="UP001583177">
    <property type="component" value="Unassembled WGS sequence"/>
</dbReference>
<comment type="caution">
    <text evidence="6">The sequence shown here is derived from an EMBL/GenBank/DDBJ whole genome shotgun (WGS) entry which is preliminary data.</text>
</comment>
<accession>A0ABR3WSR6</accession>
<feature type="coiled-coil region" evidence="3">
    <location>
        <begin position="41"/>
        <end position="75"/>
    </location>
</feature>
<dbReference type="Pfam" id="PF00170">
    <property type="entry name" value="bZIP_1"/>
    <property type="match status" value="1"/>
</dbReference>
<evidence type="ECO:0000256" key="3">
    <source>
        <dbReference type="SAM" id="Coils"/>
    </source>
</evidence>
<evidence type="ECO:0000259" key="5">
    <source>
        <dbReference type="PROSITE" id="PS50217"/>
    </source>
</evidence>
<dbReference type="InterPro" id="IPR004827">
    <property type="entry name" value="bZIP"/>
</dbReference>
<dbReference type="CDD" id="cd14688">
    <property type="entry name" value="bZIP_YAP"/>
    <property type="match status" value="1"/>
</dbReference>
<comment type="subcellular location">
    <subcellularLocation>
        <location evidence="1">Nucleus</location>
    </subcellularLocation>
</comment>
<evidence type="ECO:0000256" key="1">
    <source>
        <dbReference type="ARBA" id="ARBA00004123"/>
    </source>
</evidence>
<keyword evidence="2" id="KW-0539">Nucleus</keyword>
<dbReference type="Gene3D" id="1.10.238.100">
    <property type="entry name" value="YAP1 redox domain. Chain B"/>
    <property type="match status" value="1"/>
</dbReference>
<sequence length="266" mass="29441">MTNNIFRIFNPQAPKEDRVQKRRAQVRQAQQTYRERKEAYTKALEREVAKSKTREAELLRENERLQSTIQSLVGKLEQHGVESPEEAAKPALTELESPTKTNNMSGPAPPLARLGDVDPVALGMDFVLTLERPCLEHLHGDPDKPHDPSGHALTLSSQACAVTCPSNTTSPVSPESIEQHALPAAMLENLLALSTEVCNSDDQITPVQAWNLIRSQPHFGGFELHGLRTLAESLMGTIKCHGFGAVIPQSVFRRLTFELLLQGKPF</sequence>
<name>A0ABR3WSR6_9PEZI</name>
<dbReference type="SUPFAM" id="SSF57959">
    <property type="entry name" value="Leucine zipper domain"/>
    <property type="match status" value="1"/>
</dbReference>